<dbReference type="SUPFAM" id="SSF111337">
    <property type="entry name" value="QueA-like"/>
    <property type="match status" value="1"/>
</dbReference>
<comment type="catalytic activity">
    <reaction evidence="5">
        <text>7-aminomethyl-7-carbaguanosine(34) in tRNA + S-adenosyl-L-methionine = epoxyqueuosine(34) in tRNA + adenine + L-methionine + 2 H(+)</text>
        <dbReference type="Rhea" id="RHEA:32155"/>
        <dbReference type="Rhea" id="RHEA-COMP:10342"/>
        <dbReference type="Rhea" id="RHEA-COMP:18582"/>
        <dbReference type="ChEBI" id="CHEBI:15378"/>
        <dbReference type="ChEBI" id="CHEBI:16708"/>
        <dbReference type="ChEBI" id="CHEBI:57844"/>
        <dbReference type="ChEBI" id="CHEBI:59789"/>
        <dbReference type="ChEBI" id="CHEBI:82833"/>
        <dbReference type="ChEBI" id="CHEBI:194443"/>
        <dbReference type="EC" id="2.4.99.17"/>
    </reaction>
</comment>
<keyword evidence="2 5" id="KW-0808">Transferase</keyword>
<dbReference type="InterPro" id="IPR036100">
    <property type="entry name" value="QueA_sf"/>
</dbReference>
<evidence type="ECO:0000256" key="2">
    <source>
        <dbReference type="ARBA" id="ARBA00022679"/>
    </source>
</evidence>
<dbReference type="PANTHER" id="PTHR30307:SF0">
    <property type="entry name" value="S-ADENOSYLMETHIONINE:TRNA RIBOSYLTRANSFERASE-ISOMERASE"/>
    <property type="match status" value="1"/>
</dbReference>
<dbReference type="EMBL" id="AP024202">
    <property type="protein sequence ID" value="BCN92780.1"/>
    <property type="molecule type" value="Genomic_DNA"/>
</dbReference>
<evidence type="ECO:0000256" key="1">
    <source>
        <dbReference type="ARBA" id="ARBA00022490"/>
    </source>
</evidence>
<keyword evidence="3 5" id="KW-0949">S-adenosyl-L-methionine</keyword>
<comment type="subcellular location">
    <subcellularLocation>
        <location evidence="5">Cytoplasm</location>
    </subcellularLocation>
</comment>
<sequence>MGVFYWKIFHIKPPLTTSVKRQDFYFDLPENLIAQQPAAQRRDSRLLVMSGAETDYALVDGKFPDLLTYLKPKDLLVFNNTKVIPARLFGQKASGGKIELLIERVMDDKTILTHIRSSRSPKPGTVLTIENAFDVEVIGRQDALFIVKVMSDKTALDLVEEHGHMPLPPYIERAQDVEQDKERYQTVYSQKPGAVAAPTAGLHFDNALMEDIKAKGVDIGFVTLHVGAGTFKPVQVDDIAEHVMHSEYLEVEPGLVEQVEQARKNGGRVIAVGTTSVRCLESAANFSPTGHIAPYQGETNIFITPGYQFKEVDVLLTNFHLPESTLIMLVSALAGYERTMAAYQHAVDNQYRFFSYGDAMLVFPQNNSKK</sequence>
<accession>A0ABM7MBQ8</accession>
<dbReference type="NCBIfam" id="NF001140">
    <property type="entry name" value="PRK00147.1"/>
    <property type="match status" value="1"/>
</dbReference>
<reference evidence="6" key="1">
    <citation type="journal article" date="2022" name="Arch. Microbiol.">
        <title>Thiomicrorhabdus immobilis sp. nov., a mesophilic sulfur-oxidizing bacterium isolated from sediment of a brackish lake in northern Japan.</title>
        <authorList>
            <person name="Kojima H."/>
            <person name="Mochizuki J."/>
            <person name="Kanda M."/>
            <person name="Watanabe T."/>
            <person name="Fukui M."/>
        </authorList>
    </citation>
    <scope>NUCLEOTIDE SEQUENCE</scope>
    <source>
        <strain evidence="6">Am19</strain>
    </source>
</reference>
<name>A0ABM7MBQ8_9GAMM</name>
<dbReference type="Gene3D" id="3.40.1780.10">
    <property type="entry name" value="QueA-like"/>
    <property type="match status" value="1"/>
</dbReference>
<dbReference type="InterPro" id="IPR042118">
    <property type="entry name" value="QueA_dom1"/>
</dbReference>
<dbReference type="InterPro" id="IPR042119">
    <property type="entry name" value="QueA_dom2"/>
</dbReference>
<protein>
    <recommendedName>
        <fullName evidence="5">S-adenosylmethionine:tRNA ribosyltransferase-isomerase</fullName>
        <ecNumber evidence="5">2.4.99.17</ecNumber>
    </recommendedName>
    <alternativeName>
        <fullName evidence="5">Queuosine biosynthesis protein QueA</fullName>
    </alternativeName>
</protein>
<dbReference type="Gene3D" id="2.40.10.240">
    <property type="entry name" value="QueA-like"/>
    <property type="match status" value="1"/>
</dbReference>
<comment type="function">
    <text evidence="5">Transfers and isomerizes the ribose moiety from AdoMet to the 7-aminomethyl group of 7-deazaguanine (preQ1-tRNA) to give epoxyqueuosine (oQ-tRNA).</text>
</comment>
<evidence type="ECO:0000256" key="3">
    <source>
        <dbReference type="ARBA" id="ARBA00022691"/>
    </source>
</evidence>
<comment type="pathway">
    <text evidence="5">tRNA modification; tRNA-queuosine biosynthesis.</text>
</comment>
<gene>
    <name evidence="5 6" type="primary">queA</name>
    <name evidence="6" type="ORF">THMIRHAM_05650</name>
</gene>
<dbReference type="NCBIfam" id="TIGR00113">
    <property type="entry name" value="queA"/>
    <property type="match status" value="1"/>
</dbReference>
<dbReference type="InterPro" id="IPR003699">
    <property type="entry name" value="QueA"/>
</dbReference>
<dbReference type="EC" id="2.4.99.17" evidence="5"/>
<comment type="similarity">
    <text evidence="5">Belongs to the QueA family.</text>
</comment>
<organism evidence="6 7">
    <name type="scientific">Thiomicrorhabdus immobilis</name>
    <dbReference type="NCBI Taxonomy" id="2791037"/>
    <lineage>
        <taxon>Bacteria</taxon>
        <taxon>Pseudomonadati</taxon>
        <taxon>Pseudomonadota</taxon>
        <taxon>Gammaproteobacteria</taxon>
        <taxon>Thiotrichales</taxon>
        <taxon>Piscirickettsiaceae</taxon>
        <taxon>Thiomicrorhabdus</taxon>
    </lineage>
</organism>
<evidence type="ECO:0000313" key="6">
    <source>
        <dbReference type="EMBL" id="BCN92780.1"/>
    </source>
</evidence>
<keyword evidence="7" id="KW-1185">Reference proteome</keyword>
<dbReference type="Proteomes" id="UP001054820">
    <property type="component" value="Chromosome"/>
</dbReference>
<dbReference type="HAMAP" id="MF_00113">
    <property type="entry name" value="QueA"/>
    <property type="match status" value="1"/>
</dbReference>
<keyword evidence="1 5" id="KW-0963">Cytoplasm</keyword>
<dbReference type="PANTHER" id="PTHR30307">
    <property type="entry name" value="S-ADENOSYLMETHIONINE:TRNA RIBOSYLTRANSFERASE-ISOMERASE"/>
    <property type="match status" value="1"/>
</dbReference>
<keyword evidence="4 5" id="KW-0671">Queuosine biosynthesis</keyword>
<dbReference type="Pfam" id="PF02547">
    <property type="entry name" value="Queuosine_synth"/>
    <property type="match status" value="1"/>
</dbReference>
<proteinExistence type="inferred from homology"/>
<comment type="subunit">
    <text evidence="5">Monomer.</text>
</comment>
<evidence type="ECO:0000256" key="5">
    <source>
        <dbReference type="HAMAP-Rule" id="MF_00113"/>
    </source>
</evidence>
<evidence type="ECO:0000313" key="7">
    <source>
        <dbReference type="Proteomes" id="UP001054820"/>
    </source>
</evidence>
<evidence type="ECO:0000256" key="4">
    <source>
        <dbReference type="ARBA" id="ARBA00022785"/>
    </source>
</evidence>